<evidence type="ECO:0000256" key="2">
    <source>
        <dbReference type="ARBA" id="ARBA00009347"/>
    </source>
</evidence>
<reference evidence="10" key="1">
    <citation type="submission" date="2020-12" db="EMBL/GenBank/DDBJ databases">
        <title>Genomic characterization of non-nitrogen-fixing Frankia strains.</title>
        <authorList>
            <person name="Carlos-Shanley C."/>
            <person name="Guerra T."/>
            <person name="Hahn D."/>
        </authorList>
    </citation>
    <scope>NUCLEOTIDE SEQUENCE</scope>
    <source>
        <strain evidence="10">CN6</strain>
    </source>
</reference>
<dbReference type="InterPro" id="IPR052161">
    <property type="entry name" value="Mycobact_Acyl-CoA_DH"/>
</dbReference>
<evidence type="ECO:0000256" key="1">
    <source>
        <dbReference type="ARBA" id="ARBA00001974"/>
    </source>
</evidence>
<dbReference type="PANTHER" id="PTHR43292:SF3">
    <property type="entry name" value="ACYL-COA DEHYDROGENASE FADE29"/>
    <property type="match status" value="1"/>
</dbReference>
<keyword evidence="3 6" id="KW-0285">Flavoprotein</keyword>
<dbReference type="Pfam" id="PF00441">
    <property type="entry name" value="Acyl-CoA_dh_1"/>
    <property type="match status" value="1"/>
</dbReference>
<dbReference type="Gene3D" id="1.20.140.10">
    <property type="entry name" value="Butyryl-CoA Dehydrogenase, subunit A, domain 3"/>
    <property type="match status" value="1"/>
</dbReference>
<feature type="domain" description="Acyl-CoA oxidase/dehydrogenase middle" evidence="8">
    <location>
        <begin position="128"/>
        <end position="212"/>
    </location>
</feature>
<dbReference type="InterPro" id="IPR009075">
    <property type="entry name" value="AcylCo_DH/oxidase_C"/>
</dbReference>
<organism evidence="10 11">
    <name type="scientific">Frankia nepalensis</name>
    <dbReference type="NCBI Taxonomy" id="1836974"/>
    <lineage>
        <taxon>Bacteria</taxon>
        <taxon>Bacillati</taxon>
        <taxon>Actinomycetota</taxon>
        <taxon>Actinomycetes</taxon>
        <taxon>Frankiales</taxon>
        <taxon>Frankiaceae</taxon>
        <taxon>Frankia</taxon>
    </lineage>
</organism>
<dbReference type="InterPro" id="IPR046373">
    <property type="entry name" value="Acyl-CoA_Oxase/DH_mid-dom_sf"/>
</dbReference>
<evidence type="ECO:0000259" key="8">
    <source>
        <dbReference type="Pfam" id="PF02770"/>
    </source>
</evidence>
<gene>
    <name evidence="10" type="ORF">I7412_09905</name>
</gene>
<dbReference type="RefSeq" id="WP_203002952.1">
    <property type="nucleotide sequence ID" value="NZ_JADWYU010000098.1"/>
</dbReference>
<dbReference type="Gene3D" id="2.40.110.10">
    <property type="entry name" value="Butyryl-CoA Dehydrogenase, subunit A, domain 2"/>
    <property type="match status" value="1"/>
</dbReference>
<evidence type="ECO:0000256" key="4">
    <source>
        <dbReference type="ARBA" id="ARBA00022827"/>
    </source>
</evidence>
<evidence type="ECO:0000313" key="10">
    <source>
        <dbReference type="EMBL" id="MBL7627478.1"/>
    </source>
</evidence>
<comment type="cofactor">
    <cofactor evidence="1 6">
        <name>FAD</name>
        <dbReference type="ChEBI" id="CHEBI:57692"/>
    </cofactor>
</comment>
<comment type="similarity">
    <text evidence="2 6">Belongs to the acyl-CoA dehydrogenase family.</text>
</comment>
<comment type="caution">
    <text evidence="10">The sequence shown here is derived from an EMBL/GenBank/DDBJ whole genome shotgun (WGS) entry which is preliminary data.</text>
</comment>
<keyword evidence="5 6" id="KW-0560">Oxidoreductase</keyword>
<evidence type="ECO:0000259" key="9">
    <source>
        <dbReference type="Pfam" id="PF02771"/>
    </source>
</evidence>
<evidence type="ECO:0000259" key="7">
    <source>
        <dbReference type="Pfam" id="PF00441"/>
    </source>
</evidence>
<dbReference type="InterPro" id="IPR009100">
    <property type="entry name" value="AcylCoA_DH/oxidase_NM_dom_sf"/>
</dbReference>
<feature type="domain" description="Acyl-CoA dehydrogenase/oxidase C-terminal" evidence="7">
    <location>
        <begin position="232"/>
        <end position="386"/>
    </location>
</feature>
<dbReference type="FunFam" id="2.40.110.10:FF:000002">
    <property type="entry name" value="Acyl-CoA dehydrogenase fadE12"/>
    <property type="match status" value="1"/>
</dbReference>
<keyword evidence="11" id="KW-1185">Reference proteome</keyword>
<name>A0A937UMW8_9ACTN</name>
<dbReference type="SUPFAM" id="SSF56645">
    <property type="entry name" value="Acyl-CoA dehydrogenase NM domain-like"/>
    <property type="match status" value="1"/>
</dbReference>
<dbReference type="AlphaFoldDB" id="A0A937UMW8"/>
<feature type="domain" description="Acyl-CoA dehydrogenase/oxidase N-terminal" evidence="9">
    <location>
        <begin position="6"/>
        <end position="123"/>
    </location>
</feature>
<dbReference type="SUPFAM" id="SSF47203">
    <property type="entry name" value="Acyl-CoA dehydrogenase C-terminal domain-like"/>
    <property type="match status" value="1"/>
</dbReference>
<dbReference type="Gene3D" id="1.10.540.10">
    <property type="entry name" value="Acyl-CoA dehydrogenase/oxidase, N-terminal domain"/>
    <property type="match status" value="1"/>
</dbReference>
<dbReference type="EMBL" id="JAEACQ010000161">
    <property type="protein sequence ID" value="MBL7627478.1"/>
    <property type="molecule type" value="Genomic_DNA"/>
</dbReference>
<evidence type="ECO:0000313" key="11">
    <source>
        <dbReference type="Proteomes" id="UP000604475"/>
    </source>
</evidence>
<dbReference type="Pfam" id="PF02771">
    <property type="entry name" value="Acyl-CoA_dh_N"/>
    <property type="match status" value="1"/>
</dbReference>
<protein>
    <submittedName>
        <fullName evidence="10">Acyl-CoA dehydrogenase family protein</fullName>
    </submittedName>
</protein>
<keyword evidence="4 6" id="KW-0274">FAD</keyword>
<dbReference type="GO" id="GO:0005886">
    <property type="term" value="C:plasma membrane"/>
    <property type="evidence" value="ECO:0007669"/>
    <property type="project" value="TreeGrafter"/>
</dbReference>
<dbReference type="InterPro" id="IPR036250">
    <property type="entry name" value="AcylCo_DH-like_C"/>
</dbReference>
<proteinExistence type="inferred from homology"/>
<dbReference type="GO" id="GO:0016627">
    <property type="term" value="F:oxidoreductase activity, acting on the CH-CH group of donors"/>
    <property type="evidence" value="ECO:0007669"/>
    <property type="project" value="InterPro"/>
</dbReference>
<dbReference type="Proteomes" id="UP000604475">
    <property type="component" value="Unassembled WGS sequence"/>
</dbReference>
<dbReference type="InterPro" id="IPR037069">
    <property type="entry name" value="AcylCoA_DH/ox_N_sf"/>
</dbReference>
<accession>A0A937UMW8</accession>
<dbReference type="InterPro" id="IPR013786">
    <property type="entry name" value="AcylCoA_DH/ox_N"/>
</dbReference>
<evidence type="ECO:0000256" key="5">
    <source>
        <dbReference type="ARBA" id="ARBA00023002"/>
    </source>
</evidence>
<evidence type="ECO:0000256" key="6">
    <source>
        <dbReference type="RuleBase" id="RU362125"/>
    </source>
</evidence>
<sequence>MRVAFTPEQEDLRRELRDYFARMVTPELAAELATGETTLLGKDGAYCRAIRQLGKDGWLGIGWPAAYGGQDRSMTEQLIFGDEATLAGVPIPLLTLNSVGPAIMEYGTQDQKDFFLPRILAGELHFSIGYSEPGAGTDLASLRTRADRDGDGWVINGQKMWTSVIQVADYVWLAARTDPNQPRHRGLSVFCVPTDAPGFSWTPVPTISGSITSQTFYTDVHVPADALVGEVNGGWKLITGQLNHERVALCSAAGIQQLLLWTRRWAEATEAPEGGRVIDRPLVRHNLGTVHAKVEFLKLINWKIAWGVDHGARLGPAQASATKIFGTEFAVEAYRLLMECVGEDAQLVRDSPGAVLAGRLERAYRQILMLTFGGGTNEIQRDMIAMLGLGMPRPPR</sequence>
<dbReference type="Pfam" id="PF02770">
    <property type="entry name" value="Acyl-CoA_dh_M"/>
    <property type="match status" value="1"/>
</dbReference>
<dbReference type="GO" id="GO:0050660">
    <property type="term" value="F:flavin adenine dinucleotide binding"/>
    <property type="evidence" value="ECO:0007669"/>
    <property type="project" value="InterPro"/>
</dbReference>
<evidence type="ECO:0000256" key="3">
    <source>
        <dbReference type="ARBA" id="ARBA00022630"/>
    </source>
</evidence>
<dbReference type="PANTHER" id="PTHR43292">
    <property type="entry name" value="ACYL-COA DEHYDROGENASE"/>
    <property type="match status" value="1"/>
</dbReference>
<dbReference type="InterPro" id="IPR006091">
    <property type="entry name" value="Acyl-CoA_Oxase/DH_mid-dom"/>
</dbReference>